<evidence type="ECO:0000256" key="7">
    <source>
        <dbReference type="SAM" id="Phobius"/>
    </source>
</evidence>
<evidence type="ECO:0000259" key="8">
    <source>
        <dbReference type="Pfam" id="PF06241"/>
    </source>
</evidence>
<evidence type="ECO:0000313" key="10">
    <source>
        <dbReference type="Proteomes" id="UP000812013"/>
    </source>
</evidence>
<organism evidence="9 10">
    <name type="scientific">Streptomyces bambusae</name>
    <dbReference type="NCBI Taxonomy" id="1550616"/>
    <lineage>
        <taxon>Bacteria</taxon>
        <taxon>Bacillati</taxon>
        <taxon>Actinomycetota</taxon>
        <taxon>Actinomycetes</taxon>
        <taxon>Kitasatosporales</taxon>
        <taxon>Streptomycetaceae</taxon>
        <taxon>Streptomyces</taxon>
    </lineage>
</organism>
<evidence type="ECO:0000256" key="3">
    <source>
        <dbReference type="ARBA" id="ARBA00022692"/>
    </source>
</evidence>
<feature type="transmembrane region" description="Helical" evidence="7">
    <location>
        <begin position="28"/>
        <end position="50"/>
    </location>
</feature>
<evidence type="ECO:0000256" key="4">
    <source>
        <dbReference type="ARBA" id="ARBA00022989"/>
    </source>
</evidence>
<sequence length="645" mass="68705">MGHTRPPSFRLRLRYWFDNTMARSTPALIGWLSALCTAVVVPVSVLLVWAEAHTPTTPRNLLLAAWKNVGTVFKLGGPVGTPVFVLLSVLVAALGVFFASTLVGLITTGVNEKIMDLRKGRSVVLEDGHTVLLGWSEQAIPIISELAQANANLRRAAVAVLADRDKTEMEDEIRALVPKPGPTRVICRTGRPDDPADVALVGTGTARSVIVLTPEGATADAQIVRTLLALNRGPAVPGQRRPGHVVTALRDAANLTAARLAGGPRTRVLCYDEIMARLIVQTCRQPGLPLVYLELLDYAGDEFYVTAEPRLAGRTYGEALLAYETSAVAGLRTADGTLLLNPPSATPIGEGDAIIAVSRDDDTVVLAQTPPAVDPTALADPVERPARPESVLMLGWNRRAPLIADLLARYVTEGSVLDVVADGPGPAQARAQALDGARAAGRGAPPDEVVASPLKTAFREGDIGSPHTLHALDIGSYDHVVVLGYDDTDAWQADSRTLVTLLHLRDLERSLGRPIHVVAEMNDDRSRALAPVNEGDDFVVNGRLIALLLTQIAENADLARLFDILFSPGGSEICLRPAAGYVRPGTEVSFATVVEAARRRGESALGYRVGADAARAPAYGIRINPPKSTLVRFEPEDSVIVLTGH</sequence>
<dbReference type="EMBL" id="WTFF01000192">
    <property type="protein sequence ID" value="MBW5484795.1"/>
    <property type="molecule type" value="Genomic_DNA"/>
</dbReference>
<evidence type="ECO:0000313" key="9">
    <source>
        <dbReference type="EMBL" id="MBW5484795.1"/>
    </source>
</evidence>
<evidence type="ECO:0000256" key="6">
    <source>
        <dbReference type="ARBA" id="ARBA00023136"/>
    </source>
</evidence>
<keyword evidence="9" id="KW-0449">Lipoprotein</keyword>
<keyword evidence="2" id="KW-0813">Transport</keyword>
<reference evidence="9 10" key="1">
    <citation type="submission" date="2019-12" db="EMBL/GenBank/DDBJ databases">
        <title>Genome sequence of Streptomyces bambusae.</title>
        <authorList>
            <person name="Bansal K."/>
            <person name="Choksket S."/>
            <person name="Korpole S."/>
            <person name="Patil P.B."/>
        </authorList>
    </citation>
    <scope>NUCLEOTIDE SEQUENCE [LARGE SCALE GENOMIC DNA]</scope>
    <source>
        <strain evidence="9 10">SK60</strain>
    </source>
</reference>
<name>A0ABS6ZAL5_9ACTN</name>
<dbReference type="PANTHER" id="PTHR31563:SF10">
    <property type="entry name" value="ION CHANNEL POLLUX-RELATED"/>
    <property type="match status" value="1"/>
</dbReference>
<keyword evidence="3 7" id="KW-0812">Transmembrane</keyword>
<keyword evidence="4 7" id="KW-1133">Transmembrane helix</keyword>
<evidence type="ECO:0000256" key="2">
    <source>
        <dbReference type="ARBA" id="ARBA00022448"/>
    </source>
</evidence>
<accession>A0ABS6ZAL5</accession>
<evidence type="ECO:0000256" key="5">
    <source>
        <dbReference type="ARBA" id="ARBA00023065"/>
    </source>
</evidence>
<evidence type="ECO:0000256" key="1">
    <source>
        <dbReference type="ARBA" id="ARBA00004127"/>
    </source>
</evidence>
<keyword evidence="5" id="KW-0406">Ion transport</keyword>
<dbReference type="RefSeq" id="WP_219669554.1">
    <property type="nucleotide sequence ID" value="NZ_WTFF01000192.1"/>
</dbReference>
<gene>
    <name evidence="9" type="ORF">GPJ59_23665</name>
</gene>
<dbReference type="PANTHER" id="PTHR31563">
    <property type="entry name" value="ION CHANNEL POLLUX-RELATED"/>
    <property type="match status" value="1"/>
</dbReference>
<dbReference type="Pfam" id="PF06241">
    <property type="entry name" value="Castor_Poll_mid"/>
    <property type="match status" value="1"/>
</dbReference>
<keyword evidence="6 7" id="KW-0472">Membrane</keyword>
<comment type="subcellular location">
    <subcellularLocation>
        <location evidence="1">Endomembrane system</location>
        <topology evidence="1">Multi-pass membrane protein</topology>
    </subcellularLocation>
</comment>
<feature type="transmembrane region" description="Helical" evidence="7">
    <location>
        <begin position="83"/>
        <end position="110"/>
    </location>
</feature>
<keyword evidence="10" id="KW-1185">Reference proteome</keyword>
<dbReference type="InterPro" id="IPR010420">
    <property type="entry name" value="CASTOR/POLLUX/SYM8_dom"/>
</dbReference>
<feature type="domain" description="CASTOR/POLLUX/SYM8 ion channel conserved" evidence="8">
    <location>
        <begin position="273"/>
        <end position="369"/>
    </location>
</feature>
<proteinExistence type="predicted"/>
<protein>
    <submittedName>
        <fullName evidence="9">NAD-binding lipoprotein</fullName>
    </submittedName>
</protein>
<dbReference type="Proteomes" id="UP000812013">
    <property type="component" value="Unassembled WGS sequence"/>
</dbReference>
<comment type="caution">
    <text evidence="9">The sequence shown here is derived from an EMBL/GenBank/DDBJ whole genome shotgun (WGS) entry which is preliminary data.</text>
</comment>
<dbReference type="InterPro" id="IPR044849">
    <property type="entry name" value="CASTOR/POLLUX/SYM8-like"/>
</dbReference>
<dbReference type="Gene3D" id="3.40.50.720">
    <property type="entry name" value="NAD(P)-binding Rossmann-like Domain"/>
    <property type="match status" value="2"/>
</dbReference>